<dbReference type="PANTHER" id="PTHR43130:SF3">
    <property type="entry name" value="HTH-TYPE TRANSCRIPTIONAL REGULATOR RV1931C"/>
    <property type="match status" value="1"/>
</dbReference>
<name>A0A9W8NEY1_9PEZI</name>
<feature type="region of interest" description="Disordered" evidence="1">
    <location>
        <begin position="102"/>
        <end position="122"/>
    </location>
</feature>
<gene>
    <name evidence="2" type="ORF">NPX13_g4764</name>
</gene>
<dbReference type="EMBL" id="JANPWZ010000696">
    <property type="protein sequence ID" value="KAJ3573269.1"/>
    <property type="molecule type" value="Genomic_DNA"/>
</dbReference>
<dbReference type="PANTHER" id="PTHR43130">
    <property type="entry name" value="ARAC-FAMILY TRANSCRIPTIONAL REGULATOR"/>
    <property type="match status" value="1"/>
</dbReference>
<dbReference type="InterPro" id="IPR052158">
    <property type="entry name" value="INH-QAR"/>
</dbReference>
<accession>A0A9W8NEY1</accession>
<dbReference type="Proteomes" id="UP001148614">
    <property type="component" value="Unassembled WGS sequence"/>
</dbReference>
<evidence type="ECO:0000256" key="1">
    <source>
        <dbReference type="SAM" id="MobiDB-lite"/>
    </source>
</evidence>
<dbReference type="InterPro" id="IPR029062">
    <property type="entry name" value="Class_I_gatase-like"/>
</dbReference>
<dbReference type="AlphaFoldDB" id="A0A9W8NEY1"/>
<dbReference type="SUPFAM" id="SSF52317">
    <property type="entry name" value="Class I glutamine amidotransferase-like"/>
    <property type="match status" value="1"/>
</dbReference>
<sequence length="122" mass="13125">MTLSLLSTDMEPVSINGAIAGGVVHDTLANSSSPYLTEFIQPTHTFANSPELDVVIVPGGPGNRDFNGTQPHIDWLREHATLDQIDYLMSICTGASMLARSGNHRGTKRHDQQGGVYMGDVC</sequence>
<keyword evidence="3" id="KW-1185">Reference proteome</keyword>
<evidence type="ECO:0008006" key="4">
    <source>
        <dbReference type="Google" id="ProtNLM"/>
    </source>
</evidence>
<organism evidence="2 3">
    <name type="scientific">Xylaria arbuscula</name>
    <dbReference type="NCBI Taxonomy" id="114810"/>
    <lineage>
        <taxon>Eukaryota</taxon>
        <taxon>Fungi</taxon>
        <taxon>Dikarya</taxon>
        <taxon>Ascomycota</taxon>
        <taxon>Pezizomycotina</taxon>
        <taxon>Sordariomycetes</taxon>
        <taxon>Xylariomycetidae</taxon>
        <taxon>Xylariales</taxon>
        <taxon>Xylariaceae</taxon>
        <taxon>Xylaria</taxon>
    </lineage>
</organism>
<evidence type="ECO:0000313" key="3">
    <source>
        <dbReference type="Proteomes" id="UP001148614"/>
    </source>
</evidence>
<reference evidence="2" key="1">
    <citation type="submission" date="2022-07" db="EMBL/GenBank/DDBJ databases">
        <title>Genome Sequence of Xylaria arbuscula.</title>
        <authorList>
            <person name="Buettner E."/>
        </authorList>
    </citation>
    <scope>NUCLEOTIDE SEQUENCE</scope>
    <source>
        <strain evidence="2">VT107</strain>
    </source>
</reference>
<proteinExistence type="predicted"/>
<protein>
    <recommendedName>
        <fullName evidence="4">DJ-1/PfpI domain-containing protein</fullName>
    </recommendedName>
</protein>
<evidence type="ECO:0000313" key="2">
    <source>
        <dbReference type="EMBL" id="KAJ3573269.1"/>
    </source>
</evidence>
<dbReference type="Gene3D" id="3.40.50.880">
    <property type="match status" value="1"/>
</dbReference>
<comment type="caution">
    <text evidence="2">The sequence shown here is derived from an EMBL/GenBank/DDBJ whole genome shotgun (WGS) entry which is preliminary data.</text>
</comment>